<proteinExistence type="inferred from homology"/>
<reference evidence="8" key="2">
    <citation type="submission" date="2020-09" db="EMBL/GenBank/DDBJ databases">
        <authorList>
            <person name="Sun Q."/>
            <person name="Zhou Y."/>
        </authorList>
    </citation>
    <scope>NUCLEOTIDE SEQUENCE</scope>
    <source>
        <strain evidence="8">CGMCC 1.14988</strain>
    </source>
</reference>
<evidence type="ECO:0000313" key="9">
    <source>
        <dbReference type="Proteomes" id="UP000650511"/>
    </source>
</evidence>
<dbReference type="GO" id="GO:0000166">
    <property type="term" value="F:nucleotide binding"/>
    <property type="evidence" value="ECO:0007669"/>
    <property type="project" value="UniProtKB-KW"/>
</dbReference>
<dbReference type="InterPro" id="IPR033524">
    <property type="entry name" value="Glu/Leu/Phe/Val_DH_AS"/>
</dbReference>
<dbReference type="Pfam" id="PF00208">
    <property type="entry name" value="ELFV_dehydrog"/>
    <property type="match status" value="1"/>
</dbReference>
<dbReference type="Proteomes" id="UP000650511">
    <property type="component" value="Unassembled WGS sequence"/>
</dbReference>
<dbReference type="InterPro" id="IPR046346">
    <property type="entry name" value="Aminoacid_DH-like_N_sf"/>
</dbReference>
<dbReference type="GO" id="GO:0006520">
    <property type="term" value="P:amino acid metabolic process"/>
    <property type="evidence" value="ECO:0007669"/>
    <property type="project" value="InterPro"/>
</dbReference>
<dbReference type="PANTHER" id="PTHR42722">
    <property type="entry name" value="LEUCINE DEHYDROGENASE"/>
    <property type="match status" value="1"/>
</dbReference>
<keyword evidence="2 6" id="KW-0560">Oxidoreductase</keyword>
<dbReference type="CDD" id="cd01075">
    <property type="entry name" value="NAD_bind_Leu_Phe_Val_DH"/>
    <property type="match status" value="1"/>
</dbReference>
<dbReference type="EMBL" id="BMHA01000001">
    <property type="protein sequence ID" value="GGI02606.1"/>
    <property type="molecule type" value="Genomic_DNA"/>
</dbReference>
<dbReference type="SUPFAM" id="SSF51735">
    <property type="entry name" value="NAD(P)-binding Rossmann-fold domains"/>
    <property type="match status" value="1"/>
</dbReference>
<dbReference type="InterPro" id="IPR006096">
    <property type="entry name" value="Glu/Leu/Phe/Val/Trp_DH_C"/>
</dbReference>
<protein>
    <submittedName>
        <fullName evidence="8">Valine dehydrogenase</fullName>
    </submittedName>
</protein>
<dbReference type="Gene3D" id="3.40.50.10860">
    <property type="entry name" value="Leucine Dehydrogenase, chain A, domain 1"/>
    <property type="match status" value="1"/>
</dbReference>
<dbReference type="SUPFAM" id="SSF53223">
    <property type="entry name" value="Aminoacid dehydrogenase-like, N-terminal domain"/>
    <property type="match status" value="1"/>
</dbReference>
<dbReference type="GO" id="GO:0016639">
    <property type="term" value="F:oxidoreductase activity, acting on the CH-NH2 group of donors, NAD or NADP as acceptor"/>
    <property type="evidence" value="ECO:0007669"/>
    <property type="project" value="InterPro"/>
</dbReference>
<dbReference type="RefSeq" id="WP_229730422.1">
    <property type="nucleotide sequence ID" value="NZ_BMHA01000001.1"/>
</dbReference>
<evidence type="ECO:0000256" key="1">
    <source>
        <dbReference type="ARBA" id="ARBA00006382"/>
    </source>
</evidence>
<reference evidence="8" key="1">
    <citation type="journal article" date="2014" name="Int. J. Syst. Evol. Microbiol.">
        <title>Complete genome sequence of Corynebacterium casei LMG S-19264T (=DSM 44701T), isolated from a smear-ripened cheese.</title>
        <authorList>
            <consortium name="US DOE Joint Genome Institute (JGI-PGF)"/>
            <person name="Walter F."/>
            <person name="Albersmeier A."/>
            <person name="Kalinowski J."/>
            <person name="Ruckert C."/>
        </authorList>
    </citation>
    <scope>NUCLEOTIDE SEQUENCE</scope>
    <source>
        <strain evidence="8">CGMCC 1.14988</strain>
    </source>
</reference>
<evidence type="ECO:0000259" key="7">
    <source>
        <dbReference type="SMART" id="SM00839"/>
    </source>
</evidence>
<comment type="similarity">
    <text evidence="1 6">Belongs to the Glu/Leu/Phe/Val dehydrogenases family.</text>
</comment>
<evidence type="ECO:0000256" key="2">
    <source>
        <dbReference type="ARBA" id="ARBA00023002"/>
    </source>
</evidence>
<dbReference type="InterPro" id="IPR006097">
    <property type="entry name" value="Glu/Leu/Phe/Val/Trp_DH_dimer"/>
</dbReference>
<dbReference type="SMART" id="SM00839">
    <property type="entry name" value="ELFV_dehydrog"/>
    <property type="match status" value="1"/>
</dbReference>
<comment type="caution">
    <text evidence="8">The sequence shown here is derived from an EMBL/GenBank/DDBJ whole genome shotgun (WGS) entry which is preliminary data.</text>
</comment>
<dbReference type="PANTHER" id="PTHR42722:SF1">
    <property type="entry name" value="VALINE DEHYDROGENASE"/>
    <property type="match status" value="1"/>
</dbReference>
<dbReference type="FunFam" id="3.40.50.10860:FF:000010">
    <property type="entry name" value="Leucine dehydrogenase"/>
    <property type="match status" value="1"/>
</dbReference>
<keyword evidence="3 5" id="KW-0520">NAD</keyword>
<keyword evidence="5" id="KW-0547">Nucleotide-binding</keyword>
<feature type="active site" description="Proton donor/acceptor" evidence="4">
    <location>
        <position position="79"/>
    </location>
</feature>
<dbReference type="InterPro" id="IPR036291">
    <property type="entry name" value="NAD(P)-bd_dom_sf"/>
</dbReference>
<evidence type="ECO:0000256" key="4">
    <source>
        <dbReference type="PIRSR" id="PIRSR000188-1"/>
    </source>
</evidence>
<sequence>MEGPFARFQGHEQVVFGNDEETGLRCIVAMHSTKLGPALGGTRFYPYDSEDEALTDVLRLSRAMSYKAACAGLDLGGGKAVIIGDPAELRTEALLRAYGRVIESLGGRYVTACDVGTTPADMAVVRRETRWATGAEEVHGGSGDSGVLTAYGVYLGMKAAAQAAFGTDALGGRHVAVQGLGKVGARLVGHLVDEGAKVTAADVSTAACEKVASLPGVEIVDVEDVLLVDADIVSPNALGAVLDAGTIPQLQARVVCGGANNQLATEEDGDHLADRGVLYAPDFVVNAGGLINVSDELEPGGYSAARAHQRADAIPATLHEIIAESRTQGVSTERAAITVAERRMASVGGLRRIWLP</sequence>
<dbReference type="PIRSF" id="PIRSF000188">
    <property type="entry name" value="Phe_leu_dh"/>
    <property type="match status" value="1"/>
</dbReference>
<dbReference type="InterPro" id="IPR016211">
    <property type="entry name" value="Glu/Phe/Leu/Val/Trp_DH_bac/arc"/>
</dbReference>
<dbReference type="PROSITE" id="PS00074">
    <property type="entry name" value="GLFV_DEHYDROGENASE"/>
    <property type="match status" value="1"/>
</dbReference>
<evidence type="ECO:0000256" key="6">
    <source>
        <dbReference type="RuleBase" id="RU004417"/>
    </source>
</evidence>
<evidence type="ECO:0000256" key="3">
    <source>
        <dbReference type="ARBA" id="ARBA00023027"/>
    </source>
</evidence>
<evidence type="ECO:0000313" key="8">
    <source>
        <dbReference type="EMBL" id="GGI02606.1"/>
    </source>
</evidence>
<dbReference type="InterPro" id="IPR006095">
    <property type="entry name" value="Glu/Leu/Phe/Val/Trp_DH"/>
</dbReference>
<dbReference type="Pfam" id="PF02812">
    <property type="entry name" value="ELFV_dehydrog_N"/>
    <property type="match status" value="1"/>
</dbReference>
<feature type="binding site" evidence="5">
    <location>
        <begin position="179"/>
        <end position="184"/>
    </location>
    <ligand>
        <name>NAD(+)</name>
        <dbReference type="ChEBI" id="CHEBI:57540"/>
    </ligand>
</feature>
<name>A0A8J3ESB0_9ACTN</name>
<accession>A0A8J3ESB0</accession>
<organism evidence="8 9">
    <name type="scientific">Egicoccus halophilus</name>
    <dbReference type="NCBI Taxonomy" id="1670830"/>
    <lineage>
        <taxon>Bacteria</taxon>
        <taxon>Bacillati</taxon>
        <taxon>Actinomycetota</taxon>
        <taxon>Nitriliruptoria</taxon>
        <taxon>Egicoccales</taxon>
        <taxon>Egicoccaceae</taxon>
        <taxon>Egicoccus</taxon>
    </lineage>
</organism>
<evidence type="ECO:0000256" key="5">
    <source>
        <dbReference type="PIRSR" id="PIRSR000188-2"/>
    </source>
</evidence>
<dbReference type="Gene3D" id="3.40.50.720">
    <property type="entry name" value="NAD(P)-binding Rossmann-like Domain"/>
    <property type="match status" value="1"/>
</dbReference>
<gene>
    <name evidence="8" type="ORF">GCM10011354_00930</name>
</gene>
<dbReference type="AlphaFoldDB" id="A0A8J3ESB0"/>
<keyword evidence="9" id="KW-1185">Reference proteome</keyword>
<feature type="domain" description="Glutamate/phenylalanine/leucine/valine/L-tryptophan dehydrogenase C-terminal" evidence="7">
    <location>
        <begin position="146"/>
        <end position="352"/>
    </location>
</feature>
<dbReference type="PRINTS" id="PR00082">
    <property type="entry name" value="GLFDHDRGNASE"/>
</dbReference>